<name>A0A0C9XEJ9_9AGAR</name>
<gene>
    <name evidence="1" type="ORF">K443DRAFT_110204</name>
</gene>
<evidence type="ECO:0000313" key="1">
    <source>
        <dbReference type="EMBL" id="KIJ94562.1"/>
    </source>
</evidence>
<evidence type="ECO:0000313" key="2">
    <source>
        <dbReference type="Proteomes" id="UP000054477"/>
    </source>
</evidence>
<dbReference type="EMBL" id="KN838787">
    <property type="protein sequence ID" value="KIJ94562.1"/>
    <property type="molecule type" value="Genomic_DNA"/>
</dbReference>
<keyword evidence="2" id="KW-1185">Reference proteome</keyword>
<dbReference type="Proteomes" id="UP000054477">
    <property type="component" value="Unassembled WGS sequence"/>
</dbReference>
<sequence length="102" mass="12155">TYQKWIYSEAPPELTEWNAHPFKFGIRFSEIELNKNNLTSFRNMLPNRSKPAFGSVESRVYYKKSRPTGETTSRVYENWRATERPPEFTKHGAQPFKFGVWY</sequence>
<organism evidence="1 2">
    <name type="scientific">Laccaria amethystina LaAM-08-1</name>
    <dbReference type="NCBI Taxonomy" id="1095629"/>
    <lineage>
        <taxon>Eukaryota</taxon>
        <taxon>Fungi</taxon>
        <taxon>Dikarya</taxon>
        <taxon>Basidiomycota</taxon>
        <taxon>Agaricomycotina</taxon>
        <taxon>Agaricomycetes</taxon>
        <taxon>Agaricomycetidae</taxon>
        <taxon>Agaricales</taxon>
        <taxon>Agaricineae</taxon>
        <taxon>Hydnangiaceae</taxon>
        <taxon>Laccaria</taxon>
    </lineage>
</organism>
<protein>
    <submittedName>
        <fullName evidence="1">Uncharacterized protein</fullName>
    </submittedName>
</protein>
<reference evidence="2" key="2">
    <citation type="submission" date="2015-01" db="EMBL/GenBank/DDBJ databases">
        <title>Evolutionary Origins and Diversification of the Mycorrhizal Mutualists.</title>
        <authorList>
            <consortium name="DOE Joint Genome Institute"/>
            <consortium name="Mycorrhizal Genomics Consortium"/>
            <person name="Kohler A."/>
            <person name="Kuo A."/>
            <person name="Nagy L.G."/>
            <person name="Floudas D."/>
            <person name="Copeland A."/>
            <person name="Barry K.W."/>
            <person name="Cichocki N."/>
            <person name="Veneault-Fourrey C."/>
            <person name="LaButti K."/>
            <person name="Lindquist E.A."/>
            <person name="Lipzen A."/>
            <person name="Lundell T."/>
            <person name="Morin E."/>
            <person name="Murat C."/>
            <person name="Riley R."/>
            <person name="Ohm R."/>
            <person name="Sun H."/>
            <person name="Tunlid A."/>
            <person name="Henrissat B."/>
            <person name="Grigoriev I.V."/>
            <person name="Hibbett D.S."/>
            <person name="Martin F."/>
        </authorList>
    </citation>
    <scope>NUCLEOTIDE SEQUENCE [LARGE SCALE GENOMIC DNA]</scope>
    <source>
        <strain evidence="2">LaAM-08-1</strain>
    </source>
</reference>
<proteinExistence type="predicted"/>
<reference evidence="1 2" key="1">
    <citation type="submission" date="2014-04" db="EMBL/GenBank/DDBJ databases">
        <authorList>
            <consortium name="DOE Joint Genome Institute"/>
            <person name="Kuo A."/>
            <person name="Kohler A."/>
            <person name="Nagy L.G."/>
            <person name="Floudas D."/>
            <person name="Copeland A."/>
            <person name="Barry K.W."/>
            <person name="Cichocki N."/>
            <person name="Veneault-Fourrey C."/>
            <person name="LaButti K."/>
            <person name="Lindquist E.A."/>
            <person name="Lipzen A."/>
            <person name="Lundell T."/>
            <person name="Morin E."/>
            <person name="Murat C."/>
            <person name="Sun H."/>
            <person name="Tunlid A."/>
            <person name="Henrissat B."/>
            <person name="Grigoriev I.V."/>
            <person name="Hibbett D.S."/>
            <person name="Martin F."/>
            <person name="Nordberg H.P."/>
            <person name="Cantor M.N."/>
            <person name="Hua S.X."/>
        </authorList>
    </citation>
    <scope>NUCLEOTIDE SEQUENCE [LARGE SCALE GENOMIC DNA]</scope>
    <source>
        <strain evidence="1 2">LaAM-08-1</strain>
    </source>
</reference>
<dbReference type="AlphaFoldDB" id="A0A0C9XEJ9"/>
<feature type="non-terminal residue" evidence="1">
    <location>
        <position position="102"/>
    </location>
</feature>
<accession>A0A0C9XEJ9</accession>
<dbReference type="HOGENOM" id="CLU_2284091_0_0_1"/>
<dbReference type="OrthoDB" id="3089810at2759"/>